<evidence type="ECO:0000313" key="2">
    <source>
        <dbReference type="EMBL" id="KAH0867958.1"/>
    </source>
</evidence>
<sequence>MKTWPLLITGKVLLLTIERGLQLELLATGLEIERIWPTSYFNAKPALTPLHVSEDFGTATTRKSIRTVMTRLREPKKQLLLIRRLHANVATLLEQRRSTSLSFSDQTIDDSLRSPERNNTHIARESLVNTRPPYEPQCASRERLWSSLERSDTMVGKTNLQIRIQSVKQTVTRHRLFTGSRRDQSKTARTDFDSRTLKADPTSDHLFTRLTAAPDPLSICPVLSPPLSEQPLATVKLTRDSKYVAEGWNDKRKRRGRVEGVASDAASVADAGGGAAALGSFNSAQAAIPVDVHDNSNSRLADPPPRGYPFLHESMQMQQKPLARKLALLPLQST</sequence>
<dbReference type="EMBL" id="JAGKQM010000017">
    <property type="protein sequence ID" value="KAH0867958.1"/>
    <property type="molecule type" value="Genomic_DNA"/>
</dbReference>
<feature type="chain" id="PRO_5046851366" evidence="1">
    <location>
        <begin position="23"/>
        <end position="334"/>
    </location>
</feature>
<proteinExistence type="predicted"/>
<name>A0ABQ7YL04_BRANA</name>
<protein>
    <submittedName>
        <fullName evidence="2">Uncharacterized protein</fullName>
    </submittedName>
</protein>
<feature type="signal peptide" evidence="1">
    <location>
        <begin position="1"/>
        <end position="22"/>
    </location>
</feature>
<reference evidence="2 3" key="1">
    <citation type="submission" date="2021-05" db="EMBL/GenBank/DDBJ databases">
        <title>Genome Assembly of Synthetic Allotetraploid Brassica napus Reveals Homoeologous Exchanges between Subgenomes.</title>
        <authorList>
            <person name="Davis J.T."/>
        </authorList>
    </citation>
    <scope>NUCLEOTIDE SEQUENCE [LARGE SCALE GENOMIC DNA]</scope>
    <source>
        <strain evidence="3">cv. Da-Ae</strain>
        <tissue evidence="2">Seedling</tissue>
    </source>
</reference>
<dbReference type="Proteomes" id="UP000824890">
    <property type="component" value="Unassembled WGS sequence"/>
</dbReference>
<accession>A0ABQ7YL04</accession>
<evidence type="ECO:0000256" key="1">
    <source>
        <dbReference type="SAM" id="SignalP"/>
    </source>
</evidence>
<keyword evidence="3" id="KW-1185">Reference proteome</keyword>
<evidence type="ECO:0000313" key="3">
    <source>
        <dbReference type="Proteomes" id="UP000824890"/>
    </source>
</evidence>
<gene>
    <name evidence="2" type="ORF">HID58_074980</name>
</gene>
<comment type="caution">
    <text evidence="2">The sequence shown here is derived from an EMBL/GenBank/DDBJ whole genome shotgun (WGS) entry which is preliminary data.</text>
</comment>
<organism evidence="2 3">
    <name type="scientific">Brassica napus</name>
    <name type="common">Rape</name>
    <dbReference type="NCBI Taxonomy" id="3708"/>
    <lineage>
        <taxon>Eukaryota</taxon>
        <taxon>Viridiplantae</taxon>
        <taxon>Streptophyta</taxon>
        <taxon>Embryophyta</taxon>
        <taxon>Tracheophyta</taxon>
        <taxon>Spermatophyta</taxon>
        <taxon>Magnoliopsida</taxon>
        <taxon>eudicotyledons</taxon>
        <taxon>Gunneridae</taxon>
        <taxon>Pentapetalae</taxon>
        <taxon>rosids</taxon>
        <taxon>malvids</taxon>
        <taxon>Brassicales</taxon>
        <taxon>Brassicaceae</taxon>
        <taxon>Brassiceae</taxon>
        <taxon>Brassica</taxon>
    </lineage>
</organism>
<keyword evidence="1" id="KW-0732">Signal</keyword>